<protein>
    <submittedName>
        <fullName evidence="2">DUF397 domain-containing protein</fullName>
    </submittedName>
</protein>
<evidence type="ECO:0000259" key="1">
    <source>
        <dbReference type="Pfam" id="PF04149"/>
    </source>
</evidence>
<dbReference type="InterPro" id="IPR007278">
    <property type="entry name" value="DUF397"/>
</dbReference>
<comment type="caution">
    <text evidence="2">The sequence shown here is derived from an EMBL/GenBank/DDBJ whole genome shotgun (WGS) entry which is preliminary data.</text>
</comment>
<evidence type="ECO:0000313" key="3">
    <source>
        <dbReference type="Proteomes" id="UP001596083"/>
    </source>
</evidence>
<name>A0ABW0YTY6_9ACTN</name>
<keyword evidence="3" id="KW-1185">Reference proteome</keyword>
<dbReference type="RefSeq" id="WP_390315115.1">
    <property type="nucleotide sequence ID" value="NZ_JBHSPB010000004.1"/>
</dbReference>
<dbReference type="Pfam" id="PF04149">
    <property type="entry name" value="DUF397"/>
    <property type="match status" value="1"/>
</dbReference>
<organism evidence="2 3">
    <name type="scientific">Streptomyces gamaensis</name>
    <dbReference type="NCBI Taxonomy" id="1763542"/>
    <lineage>
        <taxon>Bacteria</taxon>
        <taxon>Bacillati</taxon>
        <taxon>Actinomycetota</taxon>
        <taxon>Actinomycetes</taxon>
        <taxon>Kitasatosporales</taxon>
        <taxon>Streptomycetaceae</taxon>
        <taxon>Streptomyces</taxon>
    </lineage>
</organism>
<reference evidence="3" key="1">
    <citation type="journal article" date="2019" name="Int. J. Syst. Evol. Microbiol.">
        <title>The Global Catalogue of Microorganisms (GCM) 10K type strain sequencing project: providing services to taxonomists for standard genome sequencing and annotation.</title>
        <authorList>
            <consortium name="The Broad Institute Genomics Platform"/>
            <consortium name="The Broad Institute Genome Sequencing Center for Infectious Disease"/>
            <person name="Wu L."/>
            <person name="Ma J."/>
        </authorList>
    </citation>
    <scope>NUCLEOTIDE SEQUENCE [LARGE SCALE GENOMIC DNA]</scope>
    <source>
        <strain evidence="3">CGMCC 4.7304</strain>
    </source>
</reference>
<dbReference type="EMBL" id="JBHSPB010000004">
    <property type="protein sequence ID" value="MFC5720006.1"/>
    <property type="molecule type" value="Genomic_DNA"/>
</dbReference>
<dbReference type="Proteomes" id="UP001596083">
    <property type="component" value="Unassembled WGS sequence"/>
</dbReference>
<accession>A0ABW0YTY6</accession>
<proteinExistence type="predicted"/>
<sequence>MIPVRDSKTPQHPILTVPSISWSGFLSALHRGEFDQYQ</sequence>
<evidence type="ECO:0000313" key="2">
    <source>
        <dbReference type="EMBL" id="MFC5720006.1"/>
    </source>
</evidence>
<feature type="domain" description="DUF397" evidence="1">
    <location>
        <begin position="2"/>
        <end position="29"/>
    </location>
</feature>
<gene>
    <name evidence="2" type="ORF">ACFP1Z_07455</name>
</gene>